<accession>A0A1Q6A2E7</accession>
<evidence type="ECO:0000313" key="1">
    <source>
        <dbReference type="EMBL" id="OKS88161.1"/>
    </source>
</evidence>
<keyword evidence="2" id="KW-1185">Reference proteome</keyword>
<sequence length="53" mass="6084">MKVTAFTVKLNLYGVAAFIFRTADMHGLVAITDEMYQEFQCGGFFLITRRITF</sequence>
<evidence type="ECO:0000313" key="2">
    <source>
        <dbReference type="Proteomes" id="UP000186720"/>
    </source>
</evidence>
<name>A0A1Q6A2E7_9SPHI</name>
<reference evidence="1 2" key="1">
    <citation type="submission" date="2016-11" db="EMBL/GenBank/DDBJ databases">
        <title>Whole Genome Sequencing of Mucilaginibacter polytrichastri RG4-7(T) isolated from the moss sample.</title>
        <authorList>
            <person name="Li Y."/>
        </authorList>
    </citation>
    <scope>NUCLEOTIDE SEQUENCE [LARGE SCALE GENOMIC DNA]</scope>
    <source>
        <strain evidence="1 2">RG4-7</strain>
    </source>
</reference>
<dbReference type="Proteomes" id="UP000186720">
    <property type="component" value="Unassembled WGS sequence"/>
</dbReference>
<protein>
    <submittedName>
        <fullName evidence="1">Uncharacterized protein</fullName>
    </submittedName>
</protein>
<gene>
    <name evidence="1" type="ORF">RG47T_3625</name>
</gene>
<proteinExistence type="predicted"/>
<organism evidence="1 2">
    <name type="scientific">Mucilaginibacter polytrichastri</name>
    <dbReference type="NCBI Taxonomy" id="1302689"/>
    <lineage>
        <taxon>Bacteria</taxon>
        <taxon>Pseudomonadati</taxon>
        <taxon>Bacteroidota</taxon>
        <taxon>Sphingobacteriia</taxon>
        <taxon>Sphingobacteriales</taxon>
        <taxon>Sphingobacteriaceae</taxon>
        <taxon>Mucilaginibacter</taxon>
    </lineage>
</organism>
<dbReference type="EMBL" id="MPPL01000001">
    <property type="protein sequence ID" value="OKS88161.1"/>
    <property type="molecule type" value="Genomic_DNA"/>
</dbReference>
<comment type="caution">
    <text evidence="1">The sequence shown here is derived from an EMBL/GenBank/DDBJ whole genome shotgun (WGS) entry which is preliminary data.</text>
</comment>
<dbReference type="AlphaFoldDB" id="A0A1Q6A2E7"/>